<evidence type="ECO:0000313" key="2">
    <source>
        <dbReference type="Proteomes" id="UP001054837"/>
    </source>
</evidence>
<accession>A0AAV4P0B0</accession>
<gene>
    <name evidence="1" type="ORF">CDAR_200791</name>
</gene>
<name>A0AAV4P0B0_9ARAC</name>
<reference evidence="1 2" key="1">
    <citation type="submission" date="2021-06" db="EMBL/GenBank/DDBJ databases">
        <title>Caerostris darwini draft genome.</title>
        <authorList>
            <person name="Kono N."/>
            <person name="Arakawa K."/>
        </authorList>
    </citation>
    <scope>NUCLEOTIDE SEQUENCE [LARGE SCALE GENOMIC DNA]</scope>
</reference>
<proteinExistence type="predicted"/>
<sequence length="131" mass="14760">MQGILLQIFNKKIPTENPSFKENKRKNYTFVSSKLIKRTSMKKKNCYVLLDLQGLTITIRLSKYFSMLTKVKMIMIDACNKSKCKQLLCDFLLGEPTIALLNCYGGKSFAPALILLCFSGINEGLGKCSFA</sequence>
<evidence type="ECO:0000313" key="1">
    <source>
        <dbReference type="EMBL" id="GIX90064.1"/>
    </source>
</evidence>
<organism evidence="1 2">
    <name type="scientific">Caerostris darwini</name>
    <dbReference type="NCBI Taxonomy" id="1538125"/>
    <lineage>
        <taxon>Eukaryota</taxon>
        <taxon>Metazoa</taxon>
        <taxon>Ecdysozoa</taxon>
        <taxon>Arthropoda</taxon>
        <taxon>Chelicerata</taxon>
        <taxon>Arachnida</taxon>
        <taxon>Araneae</taxon>
        <taxon>Araneomorphae</taxon>
        <taxon>Entelegynae</taxon>
        <taxon>Araneoidea</taxon>
        <taxon>Araneidae</taxon>
        <taxon>Caerostris</taxon>
    </lineage>
</organism>
<dbReference type="EMBL" id="BPLQ01002219">
    <property type="protein sequence ID" value="GIX90064.1"/>
    <property type="molecule type" value="Genomic_DNA"/>
</dbReference>
<comment type="caution">
    <text evidence="1">The sequence shown here is derived from an EMBL/GenBank/DDBJ whole genome shotgun (WGS) entry which is preliminary data.</text>
</comment>
<protein>
    <submittedName>
        <fullName evidence="1">Uncharacterized protein</fullName>
    </submittedName>
</protein>
<keyword evidence="2" id="KW-1185">Reference proteome</keyword>
<dbReference type="AlphaFoldDB" id="A0AAV4P0B0"/>
<dbReference type="Proteomes" id="UP001054837">
    <property type="component" value="Unassembled WGS sequence"/>
</dbReference>